<feature type="domain" description="YCII-related" evidence="2">
    <location>
        <begin position="57"/>
        <end position="126"/>
    </location>
</feature>
<comment type="caution">
    <text evidence="3">The sequence shown here is derived from an EMBL/GenBank/DDBJ whole genome shotgun (WGS) entry which is preliminary data.</text>
</comment>
<dbReference type="STRING" id="23.BEL05_05610"/>
<evidence type="ECO:0000313" key="4">
    <source>
        <dbReference type="Proteomes" id="UP000095230"/>
    </source>
</evidence>
<dbReference type="InterPro" id="IPR005545">
    <property type="entry name" value="YCII"/>
</dbReference>
<organism evidence="3 4">
    <name type="scientific">Shewanella colwelliana</name>
    <name type="common">Alteromonas colwelliana</name>
    <dbReference type="NCBI Taxonomy" id="23"/>
    <lineage>
        <taxon>Bacteria</taxon>
        <taxon>Pseudomonadati</taxon>
        <taxon>Pseudomonadota</taxon>
        <taxon>Gammaproteobacteria</taxon>
        <taxon>Alteromonadales</taxon>
        <taxon>Shewanellaceae</taxon>
        <taxon>Shewanella</taxon>
    </lineage>
</organism>
<gene>
    <name evidence="3" type="ORF">BEL05_05610</name>
</gene>
<dbReference type="Pfam" id="PF03795">
    <property type="entry name" value="YCII"/>
    <property type="match status" value="1"/>
</dbReference>
<dbReference type="InterPro" id="IPR011008">
    <property type="entry name" value="Dimeric_a/b-barrel"/>
</dbReference>
<evidence type="ECO:0000259" key="2">
    <source>
        <dbReference type="Pfam" id="PF03795"/>
    </source>
</evidence>
<sequence length="154" mass="16707">MNEKILVKLNELLVGLILALYGSQASAKFDAELAAQLGADQYGMKSYVMAFLKRGPNRGQTEAEAARLQRAHLDNISRLAKVGKLVLAGPFMDEGDIRGIYIFNVATVKEATALTESDPAIKAGRLVMELHPWYGSAALIQVNAVHQQIAKEGI</sequence>
<protein>
    <recommendedName>
        <fullName evidence="2">YCII-related domain-containing protein</fullName>
    </recommendedName>
</protein>
<evidence type="ECO:0000313" key="3">
    <source>
        <dbReference type="EMBL" id="OEG72448.1"/>
    </source>
</evidence>
<comment type="similarity">
    <text evidence="1">Belongs to the YciI family.</text>
</comment>
<accession>A0A1E5IR06</accession>
<evidence type="ECO:0000256" key="1">
    <source>
        <dbReference type="ARBA" id="ARBA00007689"/>
    </source>
</evidence>
<dbReference type="AlphaFoldDB" id="A0A1E5IR06"/>
<dbReference type="Proteomes" id="UP000095230">
    <property type="component" value="Unassembled WGS sequence"/>
</dbReference>
<dbReference type="SUPFAM" id="SSF54909">
    <property type="entry name" value="Dimeric alpha+beta barrel"/>
    <property type="match status" value="1"/>
</dbReference>
<name>A0A1E5IR06_SHECO</name>
<dbReference type="EMBL" id="MCBT01000048">
    <property type="protein sequence ID" value="OEG72448.1"/>
    <property type="molecule type" value="Genomic_DNA"/>
</dbReference>
<dbReference type="Gene3D" id="3.30.70.1060">
    <property type="entry name" value="Dimeric alpha+beta barrel"/>
    <property type="match status" value="1"/>
</dbReference>
<proteinExistence type="inferred from homology"/>
<reference evidence="3 4" key="1">
    <citation type="submission" date="2016-07" db="EMBL/GenBank/DDBJ databases">
        <title>Whole-genome of two Shewanella species isolated from a digestive organ of sea cucumber Apostichopus japonicus Selenka 1867.</title>
        <authorList>
            <person name="Hong H.-H."/>
            <person name="Choi H."/>
            <person name="Cheon S."/>
            <person name="Oh J.-S."/>
            <person name="Lee H.-G."/>
            <person name="Park C."/>
        </authorList>
    </citation>
    <scope>NUCLEOTIDE SEQUENCE [LARGE SCALE GENOMIC DNA]</scope>
    <source>
        <strain evidence="3 4">CSB03KR</strain>
    </source>
</reference>